<dbReference type="EMBL" id="CAWYQH010000112">
    <property type="protein sequence ID" value="CAK8690022.1"/>
    <property type="molecule type" value="Genomic_DNA"/>
</dbReference>
<name>A0ABP0GE23_CLALP</name>
<dbReference type="PANTHER" id="PTHR11782:SF127">
    <property type="entry name" value="NTPASE, ISOFORM F"/>
    <property type="match status" value="1"/>
</dbReference>
<evidence type="ECO:0000256" key="3">
    <source>
        <dbReference type="SAM" id="Phobius"/>
    </source>
</evidence>
<evidence type="ECO:0000256" key="2">
    <source>
        <dbReference type="ARBA" id="ARBA00022801"/>
    </source>
</evidence>
<dbReference type="Pfam" id="PF01150">
    <property type="entry name" value="GDA1_CD39"/>
    <property type="match status" value="1"/>
</dbReference>
<keyword evidence="2" id="KW-0378">Hydrolase</keyword>
<dbReference type="InterPro" id="IPR000407">
    <property type="entry name" value="GDA1_CD39_NTPase"/>
</dbReference>
<comment type="caution">
    <text evidence="4">The sequence shown here is derived from an EMBL/GenBank/DDBJ whole genome shotgun (WGS) entry which is preliminary data.</text>
</comment>
<feature type="transmembrane region" description="Helical" evidence="3">
    <location>
        <begin position="12"/>
        <end position="31"/>
    </location>
</feature>
<dbReference type="PANTHER" id="PTHR11782">
    <property type="entry name" value="ADENOSINE/GUANOSINE DIPHOSPHATASE"/>
    <property type="match status" value="1"/>
</dbReference>
<evidence type="ECO:0008006" key="6">
    <source>
        <dbReference type="Google" id="ProtNLM"/>
    </source>
</evidence>
<accession>A0ABP0GE23</accession>
<organism evidence="4 5">
    <name type="scientific">Clavelina lepadiformis</name>
    <name type="common">Light-bulb sea squirt</name>
    <name type="synonym">Ascidia lepadiformis</name>
    <dbReference type="NCBI Taxonomy" id="159417"/>
    <lineage>
        <taxon>Eukaryota</taxon>
        <taxon>Metazoa</taxon>
        <taxon>Chordata</taxon>
        <taxon>Tunicata</taxon>
        <taxon>Ascidiacea</taxon>
        <taxon>Aplousobranchia</taxon>
        <taxon>Clavelinidae</taxon>
        <taxon>Clavelina</taxon>
    </lineage>
</organism>
<reference evidence="4 5" key="1">
    <citation type="submission" date="2024-02" db="EMBL/GenBank/DDBJ databases">
        <authorList>
            <person name="Daric V."/>
            <person name="Darras S."/>
        </authorList>
    </citation>
    <scope>NUCLEOTIDE SEQUENCE [LARGE SCALE GENOMIC DNA]</scope>
</reference>
<gene>
    <name evidence="4" type="ORF">CVLEPA_LOCUS22670</name>
</gene>
<keyword evidence="3" id="KW-1133">Transmembrane helix</keyword>
<evidence type="ECO:0000313" key="5">
    <source>
        <dbReference type="Proteomes" id="UP001642483"/>
    </source>
</evidence>
<feature type="transmembrane region" description="Helical" evidence="3">
    <location>
        <begin position="96"/>
        <end position="114"/>
    </location>
</feature>
<protein>
    <recommendedName>
        <fullName evidence="6">Ectonucleoside triphosphate diphosphohydrolase 5</fullName>
    </recommendedName>
</protein>
<keyword evidence="3" id="KW-0472">Membrane</keyword>
<sequence length="509" mass="57064">MNLTNIDSVLELMILVNGNFVALGYVLNLFCSYQVSEVFLSTHHGSLLFMAGNVFGDHMRKDMLSKSSNGKDKVFKKDLLQQSWVQQTYLYLKWRTGIVLFCTIVILLSAFKLYNLCARHNAEVFITPTSTAQHTTSETSYAIMLDAGSTGSRIHVYKFFWEDRSGTPILKEELFEQVKPGLSSYANEPTEGAASIERLLQIAQDRIPSEVWGNTPLALKATAGLRLLPKEQSKGLLNEVQNLFNEYPFQLPSNPVSIMDGVDEGAFGWTSVNYLLDHFYGSNQFSVGTIDLGGGSMQITFAPHLRDTIDNSLPENINTVSIFGNQMVLYTRSYLGLGLMSAREAVLHQSGTSYPVTTACTPPGYTFEWTNGDNTYTIEGMEDANGERYEWCYQSTQKMILDKISSPPEIKHYPFYVFSYFFDRAVEMNMVDEEEGGILTVAQYIDAAHLACSDDSFNNEKPFMCMDMCLIVTFLRNGFGFDTDTQLITKSKIANKETSWALGASFSLL</sequence>
<dbReference type="CDD" id="cd24046">
    <property type="entry name" value="ASKHA_NBD_NTPDase5-like"/>
    <property type="match status" value="1"/>
</dbReference>
<evidence type="ECO:0000256" key="1">
    <source>
        <dbReference type="ARBA" id="ARBA00009283"/>
    </source>
</evidence>
<comment type="similarity">
    <text evidence="1">Belongs to the GDA1/CD39 NTPase family.</text>
</comment>
<evidence type="ECO:0000313" key="4">
    <source>
        <dbReference type="EMBL" id="CAK8690022.1"/>
    </source>
</evidence>
<dbReference type="Gene3D" id="3.30.420.40">
    <property type="match status" value="1"/>
</dbReference>
<keyword evidence="3" id="KW-0812">Transmembrane</keyword>
<dbReference type="Gene3D" id="3.30.420.150">
    <property type="entry name" value="Exopolyphosphatase. Domain 2"/>
    <property type="match status" value="1"/>
</dbReference>
<keyword evidence="5" id="KW-1185">Reference proteome</keyword>
<proteinExistence type="inferred from homology"/>
<dbReference type="Proteomes" id="UP001642483">
    <property type="component" value="Unassembled WGS sequence"/>
</dbReference>